<organism evidence="6 7">
    <name type="scientific">Ferrigenium kumadai</name>
    <dbReference type="NCBI Taxonomy" id="1682490"/>
    <lineage>
        <taxon>Bacteria</taxon>
        <taxon>Pseudomonadati</taxon>
        <taxon>Pseudomonadota</taxon>
        <taxon>Betaproteobacteria</taxon>
        <taxon>Nitrosomonadales</taxon>
        <taxon>Gallionellaceae</taxon>
        <taxon>Ferrigenium</taxon>
    </lineage>
</organism>
<dbReference type="EMBL" id="AP019536">
    <property type="protein sequence ID" value="BBI99853.1"/>
    <property type="molecule type" value="Genomic_DNA"/>
</dbReference>
<dbReference type="AlphaFoldDB" id="A0AAN1SZA0"/>
<gene>
    <name evidence="6" type="ORF">FGKAn22_15460</name>
</gene>
<dbReference type="KEGG" id="fku:FGKAn22_15460"/>
<keyword evidence="2" id="KW-0963">Cytoplasm</keyword>
<evidence type="ECO:0000256" key="2">
    <source>
        <dbReference type="ARBA" id="ARBA00022490"/>
    </source>
</evidence>
<dbReference type="Proteomes" id="UP001319121">
    <property type="component" value="Chromosome"/>
</dbReference>
<dbReference type="InterPro" id="IPR019903">
    <property type="entry name" value="RIC_family"/>
</dbReference>
<evidence type="ECO:0000256" key="3">
    <source>
        <dbReference type="ARBA" id="ARBA00022723"/>
    </source>
</evidence>
<evidence type="ECO:0000313" key="7">
    <source>
        <dbReference type="Proteomes" id="UP001319121"/>
    </source>
</evidence>
<dbReference type="Gene3D" id="1.20.120.520">
    <property type="entry name" value="nmb1532 protein domain like"/>
    <property type="match status" value="1"/>
</dbReference>
<proteinExistence type="predicted"/>
<keyword evidence="4" id="KW-0408">Iron</keyword>
<dbReference type="RefSeq" id="WP_212785115.1">
    <property type="nucleotide sequence ID" value="NZ_AP019536.1"/>
</dbReference>
<evidence type="ECO:0000313" key="6">
    <source>
        <dbReference type="EMBL" id="BBI99853.1"/>
    </source>
</evidence>
<evidence type="ECO:0000256" key="1">
    <source>
        <dbReference type="ARBA" id="ARBA00004496"/>
    </source>
</evidence>
<feature type="domain" description="Hemerythrin-like" evidence="5">
    <location>
        <begin position="22"/>
        <end position="171"/>
    </location>
</feature>
<evidence type="ECO:0000259" key="5">
    <source>
        <dbReference type="Pfam" id="PF01814"/>
    </source>
</evidence>
<evidence type="ECO:0000256" key="4">
    <source>
        <dbReference type="ARBA" id="ARBA00023004"/>
    </source>
</evidence>
<dbReference type="Pfam" id="PF01814">
    <property type="entry name" value="Hemerythrin"/>
    <property type="match status" value="1"/>
</dbReference>
<dbReference type="GO" id="GO:0046872">
    <property type="term" value="F:metal ion binding"/>
    <property type="evidence" value="ECO:0007669"/>
    <property type="project" value="UniProtKB-KW"/>
</dbReference>
<dbReference type="PANTHER" id="PTHR36438">
    <property type="entry name" value="IRON-SULFUR CLUSTER REPAIR PROTEIN YTFE"/>
    <property type="match status" value="1"/>
</dbReference>
<name>A0AAN1SZA0_9PROT</name>
<reference evidence="6 7" key="1">
    <citation type="submission" date="2019-03" db="EMBL/GenBank/DDBJ databases">
        <title>Complete genome sequence of Ferrigenium kumadai strain An22, a microaerophilic iron-oxidizing bacterium isolated from a paddy field soil.</title>
        <authorList>
            <person name="Watanabe T."/>
            <person name="Asakawa S."/>
        </authorList>
    </citation>
    <scope>NUCLEOTIDE SEQUENCE [LARGE SCALE GENOMIC DNA]</scope>
    <source>
        <strain evidence="6 7">An22</strain>
    </source>
</reference>
<accession>A0AAN1SZA0</accession>
<keyword evidence="7" id="KW-1185">Reference proteome</keyword>
<dbReference type="GO" id="GO:0005737">
    <property type="term" value="C:cytoplasm"/>
    <property type="evidence" value="ECO:0007669"/>
    <property type="project" value="UniProtKB-SubCell"/>
</dbReference>
<dbReference type="InterPro" id="IPR012312">
    <property type="entry name" value="Hemerythrin-like"/>
</dbReference>
<sequence>MSEINANQSDSNWNESSLNALIDHLLQKHHAYTKTALEELYPLLEKVVRVHGGSHPELAELRDLYVRLRDDMHMHLMKEENILFPYIRTLEAEGNVPVPPFGTVANPIRMMMSEHETDDLILCRMLKITNEFSLPPGACTSYTALYAGLRELVSDLFQHMHLENTILFPKAIKTEKSALELS</sequence>
<comment type="subcellular location">
    <subcellularLocation>
        <location evidence="1">Cytoplasm</location>
    </subcellularLocation>
</comment>
<protein>
    <recommendedName>
        <fullName evidence="5">Hemerythrin-like domain-containing protein</fullName>
    </recommendedName>
</protein>
<dbReference type="PANTHER" id="PTHR36438:SF1">
    <property type="entry name" value="IRON-SULFUR CLUSTER REPAIR PROTEIN YTFE"/>
    <property type="match status" value="1"/>
</dbReference>
<keyword evidence="3" id="KW-0479">Metal-binding</keyword>